<dbReference type="Gene3D" id="3.30.450.40">
    <property type="match status" value="1"/>
</dbReference>
<evidence type="ECO:0008006" key="3">
    <source>
        <dbReference type="Google" id="ProtNLM"/>
    </source>
</evidence>
<dbReference type="KEGG" id="opf:CBP31_07720"/>
<dbReference type="Pfam" id="PF04340">
    <property type="entry name" value="DUF484"/>
    <property type="match status" value="1"/>
</dbReference>
<reference evidence="1 2" key="1">
    <citation type="journal article" date="2014" name="Int. J. Syst. Evol. Microbiol.">
        <title>Oceanisphaera profunda sp. nov., a marine bacterium isolated from deep-sea sediment, and emended description of the genus Oceanisphaera.</title>
        <authorList>
            <person name="Xu Z."/>
            <person name="Zhang X.Y."/>
            <person name="Su H.N."/>
            <person name="Yu Z.C."/>
            <person name="Liu C."/>
            <person name="Li H."/>
            <person name="Chen X.L."/>
            <person name="Song X.Y."/>
            <person name="Xie B.B."/>
            <person name="Qin Q.L."/>
            <person name="Zhou B.C."/>
            <person name="Shi M."/>
            <person name="Huang Y."/>
            <person name="Zhang Y.Z."/>
        </authorList>
    </citation>
    <scope>NUCLEOTIDE SEQUENCE [LARGE SCALE GENOMIC DNA]</scope>
    <source>
        <strain evidence="1 2">SM1222</strain>
    </source>
</reference>
<accession>A0A1Y0D4Q3</accession>
<dbReference type="InterPro" id="IPR007435">
    <property type="entry name" value="DUF484"/>
</dbReference>
<dbReference type="PANTHER" id="PTHR38765">
    <property type="entry name" value="DUF484 DOMAIN-CONTAINING PROTEIN"/>
    <property type="match status" value="1"/>
</dbReference>
<gene>
    <name evidence="1" type="ORF">CBP31_07720</name>
</gene>
<dbReference type="AlphaFoldDB" id="A0A1Y0D4Q3"/>
<dbReference type="RefSeq" id="WP_087036045.1">
    <property type="nucleotide sequence ID" value="NZ_CP021377.1"/>
</dbReference>
<sequence length="253" mass="28330">MNKTVNATLAEPILAPSLETDLVPNSEPDLVSELGEQGLSDAHIVDYLAAEPDFFARQPSLLSTLRVPHQERGSLSLVEVKLEQQRLRIYELEDERSALLTVASENERIFRVYMELMPRLFDCESVLELELCIRHSLQEQLRIPAVRLIVDGRTFPSAASSGGEQLERLYRERMASQSEYLGRLGKEEKLRLFQDSLVNSCALIRLGTKGELGLLAFGSTDAGHYGSDMDTFLLRQLADVVSRVLPELVMAQA</sequence>
<dbReference type="PANTHER" id="PTHR38765:SF1">
    <property type="entry name" value="DUF484 DOMAIN-CONTAINING PROTEIN"/>
    <property type="match status" value="1"/>
</dbReference>
<keyword evidence="2" id="KW-1185">Reference proteome</keyword>
<proteinExistence type="predicted"/>
<dbReference type="InterPro" id="IPR029016">
    <property type="entry name" value="GAF-like_dom_sf"/>
</dbReference>
<dbReference type="EMBL" id="CP021377">
    <property type="protein sequence ID" value="ART82521.1"/>
    <property type="molecule type" value="Genomic_DNA"/>
</dbReference>
<evidence type="ECO:0000313" key="1">
    <source>
        <dbReference type="EMBL" id="ART82521.1"/>
    </source>
</evidence>
<dbReference type="OrthoDB" id="8525200at2"/>
<protein>
    <recommendedName>
        <fullName evidence="3">DUF484 domain-containing protein</fullName>
    </recommendedName>
</protein>
<name>A0A1Y0D4Q3_9GAMM</name>
<evidence type="ECO:0000313" key="2">
    <source>
        <dbReference type="Proteomes" id="UP000243937"/>
    </source>
</evidence>
<dbReference type="Proteomes" id="UP000243937">
    <property type="component" value="Chromosome"/>
</dbReference>
<organism evidence="1 2">
    <name type="scientific">Oceanisphaera profunda</name>
    <dbReference type="NCBI Taxonomy" id="1416627"/>
    <lineage>
        <taxon>Bacteria</taxon>
        <taxon>Pseudomonadati</taxon>
        <taxon>Pseudomonadota</taxon>
        <taxon>Gammaproteobacteria</taxon>
        <taxon>Aeromonadales</taxon>
        <taxon>Aeromonadaceae</taxon>
        <taxon>Oceanisphaera</taxon>
    </lineage>
</organism>